<protein>
    <recommendedName>
        <fullName evidence="3">HNH nuclease domain-containing protein</fullName>
    </recommendedName>
</protein>
<name>A0A158CUK5_9BURK</name>
<organism evidence="1 2">
    <name type="scientific">Caballeronia fortuita</name>
    <dbReference type="NCBI Taxonomy" id="1777138"/>
    <lineage>
        <taxon>Bacteria</taxon>
        <taxon>Pseudomonadati</taxon>
        <taxon>Pseudomonadota</taxon>
        <taxon>Betaproteobacteria</taxon>
        <taxon>Burkholderiales</taxon>
        <taxon>Burkholderiaceae</taxon>
        <taxon>Caballeronia</taxon>
    </lineage>
</organism>
<dbReference type="OrthoDB" id="8824552at2"/>
<dbReference type="Proteomes" id="UP000054903">
    <property type="component" value="Unassembled WGS sequence"/>
</dbReference>
<comment type="caution">
    <text evidence="1">The sequence shown here is derived from an EMBL/GenBank/DDBJ whole genome shotgun (WGS) entry which is preliminary data.</text>
</comment>
<dbReference type="RefSeq" id="WP_157694879.1">
    <property type="nucleotide sequence ID" value="NZ_FCNX02000012.1"/>
</dbReference>
<reference evidence="1" key="1">
    <citation type="submission" date="2016-01" db="EMBL/GenBank/DDBJ databases">
        <authorList>
            <person name="Peeters C."/>
        </authorList>
    </citation>
    <scope>NUCLEOTIDE SEQUENCE</scope>
    <source>
        <strain evidence="1">LMG 29320</strain>
    </source>
</reference>
<gene>
    <name evidence="1" type="ORF">AWB77_04556</name>
</gene>
<dbReference type="AlphaFoldDB" id="A0A158CUK5"/>
<keyword evidence="2" id="KW-1185">Reference proteome</keyword>
<dbReference type="Gene3D" id="1.10.30.50">
    <property type="match status" value="1"/>
</dbReference>
<dbReference type="EMBL" id="FCNX02000012">
    <property type="protein sequence ID" value="SAK86004.1"/>
    <property type="molecule type" value="Genomic_DNA"/>
</dbReference>
<evidence type="ECO:0000313" key="2">
    <source>
        <dbReference type="Proteomes" id="UP000054903"/>
    </source>
</evidence>
<evidence type="ECO:0008006" key="3">
    <source>
        <dbReference type="Google" id="ProtNLM"/>
    </source>
</evidence>
<proteinExistence type="predicted"/>
<accession>A0A158CUK5</accession>
<dbReference type="STRING" id="1777138.AWB77_04556"/>
<sequence>MIRLTRIRDEAHLKGFTGAALQEKLEKLLGYYFSDPGKGVDFKIKSRHVWKTAKNSLKIESHNKCAYCEADTATVAYGDVEHFRPKDHYWWLSYCYDNFAFSCQVCNQSYKGANFPVDQQRLARPKLPRALPTDVLKLSSYAKSLSPDPFVHKDNAITRLFRSELAHLPNPYQGQPEKLFGWKVTKSTKEVHVVPRKGSVRSTKAVVAAEKFLGINRSELLRVRFLHYESLETMVSLFQDSKYSPSAQKKMLARIQRMGDNDQPFAGMKRFFLRQWGLID</sequence>
<evidence type="ECO:0000313" key="1">
    <source>
        <dbReference type="EMBL" id="SAK86004.1"/>
    </source>
</evidence>